<dbReference type="AlphaFoldDB" id="E1ZY40"/>
<accession>E1ZY40</accession>
<sequence>MRQYLLFANWTLKYLYRRRFRSMTSANIVNNSVVEMVLCPREKCVLCKYNRWNERKKERKKATKTRGKRRRRGRRRIKKGRKRHSNERPRKKPIGVEGFKKEGRAEEEQADRKEGAAEEGVINRNEDCLAKCEWPASENIDGWMDGWTGSSVFSQQIRDINNKRTSYLSREHKAPAKYHAAGNLHTFKASTPELSEAVRANIPRATSRIGTQAWRETDEREDGREDRQTDRLTDERSGEDHATGTNESDCSPGLTDTMGIELLESASQIAKDGIVFLLEKKFDVAYGSTRNRKSALNGQTRKAGKRRSKRAKGQEESDKERKNVRKARERGPTKGKRAVVREASFAQGAAISPGHDRWTHGSVSGSYHKP</sequence>
<reference evidence="2 3" key="1">
    <citation type="journal article" date="2010" name="Science">
        <title>Genomic comparison of the ants Camponotus floridanus and Harpegnathos saltator.</title>
        <authorList>
            <person name="Bonasio R."/>
            <person name="Zhang G."/>
            <person name="Ye C."/>
            <person name="Mutti N.S."/>
            <person name="Fang X."/>
            <person name="Qin N."/>
            <person name="Donahue G."/>
            <person name="Yang P."/>
            <person name="Li Q."/>
            <person name="Li C."/>
            <person name="Zhang P."/>
            <person name="Huang Z."/>
            <person name="Berger S.L."/>
            <person name="Reinberg D."/>
            <person name="Wang J."/>
            <person name="Liebig J."/>
        </authorList>
    </citation>
    <scope>NUCLEOTIDE SEQUENCE [LARGE SCALE GENOMIC DNA]</scope>
    <source>
        <strain evidence="3">C129</strain>
    </source>
</reference>
<keyword evidence="3" id="KW-1185">Reference proteome</keyword>
<evidence type="ECO:0000256" key="1">
    <source>
        <dbReference type="SAM" id="MobiDB-lite"/>
    </source>
</evidence>
<evidence type="ECO:0000313" key="2">
    <source>
        <dbReference type="EMBL" id="EFN73889.1"/>
    </source>
</evidence>
<feature type="compositionally biased region" description="Basic residues" evidence="1">
    <location>
        <begin position="57"/>
        <end position="93"/>
    </location>
</feature>
<protein>
    <submittedName>
        <fullName evidence="2">Uncharacterized protein</fullName>
    </submittedName>
</protein>
<name>E1ZY40_CAMFO</name>
<dbReference type="EMBL" id="GL435171">
    <property type="protein sequence ID" value="EFN73889.1"/>
    <property type="molecule type" value="Genomic_DNA"/>
</dbReference>
<proteinExistence type="predicted"/>
<dbReference type="Proteomes" id="UP000000311">
    <property type="component" value="Unassembled WGS sequence"/>
</dbReference>
<dbReference type="InParanoid" id="E1ZY40"/>
<evidence type="ECO:0000313" key="3">
    <source>
        <dbReference type="Proteomes" id="UP000000311"/>
    </source>
</evidence>
<feature type="compositionally biased region" description="Basic residues" evidence="1">
    <location>
        <begin position="302"/>
        <end position="311"/>
    </location>
</feature>
<gene>
    <name evidence="2" type="ORF">EAG_09993</name>
</gene>
<feature type="region of interest" description="Disordered" evidence="1">
    <location>
        <begin position="199"/>
        <end position="253"/>
    </location>
</feature>
<feature type="region of interest" description="Disordered" evidence="1">
    <location>
        <begin position="292"/>
        <end position="370"/>
    </location>
</feature>
<feature type="compositionally biased region" description="Basic residues" evidence="1">
    <location>
        <begin position="322"/>
        <end position="338"/>
    </location>
</feature>
<feature type="region of interest" description="Disordered" evidence="1">
    <location>
        <begin position="57"/>
        <end position="119"/>
    </location>
</feature>
<feature type="compositionally biased region" description="Polar residues" evidence="1">
    <location>
        <begin position="361"/>
        <end position="370"/>
    </location>
</feature>
<feature type="compositionally biased region" description="Basic and acidic residues" evidence="1">
    <location>
        <begin position="312"/>
        <end position="321"/>
    </location>
</feature>
<feature type="compositionally biased region" description="Basic and acidic residues" evidence="1">
    <location>
        <begin position="98"/>
        <end position="116"/>
    </location>
</feature>
<organism evidence="3">
    <name type="scientific">Camponotus floridanus</name>
    <name type="common">Florida carpenter ant</name>
    <dbReference type="NCBI Taxonomy" id="104421"/>
    <lineage>
        <taxon>Eukaryota</taxon>
        <taxon>Metazoa</taxon>
        <taxon>Ecdysozoa</taxon>
        <taxon>Arthropoda</taxon>
        <taxon>Hexapoda</taxon>
        <taxon>Insecta</taxon>
        <taxon>Pterygota</taxon>
        <taxon>Neoptera</taxon>
        <taxon>Endopterygota</taxon>
        <taxon>Hymenoptera</taxon>
        <taxon>Apocrita</taxon>
        <taxon>Aculeata</taxon>
        <taxon>Formicoidea</taxon>
        <taxon>Formicidae</taxon>
        <taxon>Formicinae</taxon>
        <taxon>Camponotus</taxon>
    </lineage>
</organism>
<feature type="compositionally biased region" description="Basic and acidic residues" evidence="1">
    <location>
        <begin position="215"/>
        <end position="242"/>
    </location>
</feature>